<dbReference type="InterPro" id="IPR013131">
    <property type="entry name" value="Mannitol_DH_N"/>
</dbReference>
<dbReference type="Proteomes" id="UP000054314">
    <property type="component" value="Unassembled WGS sequence"/>
</dbReference>
<dbReference type="InterPro" id="IPR050988">
    <property type="entry name" value="Mannitol_DH/Oxidoreductase"/>
</dbReference>
<evidence type="ECO:0000313" key="6">
    <source>
        <dbReference type="Proteomes" id="UP000054314"/>
    </source>
</evidence>
<dbReference type="InterPro" id="IPR036291">
    <property type="entry name" value="NAD(P)-bd_dom_sf"/>
</dbReference>
<dbReference type="SUPFAM" id="SSF51735">
    <property type="entry name" value="NAD(P)-binding Rossmann-fold domains"/>
    <property type="match status" value="1"/>
</dbReference>
<dbReference type="PANTHER" id="PTHR43362:SF1">
    <property type="entry name" value="MANNITOL DEHYDROGENASE 2-RELATED"/>
    <property type="match status" value="1"/>
</dbReference>
<reference evidence="5 6" key="1">
    <citation type="submission" date="2013-08" db="EMBL/GenBank/DDBJ databases">
        <title>Genome sequencing of Cellulomonas bogoriensis 69B4.</title>
        <authorList>
            <person name="Chen F."/>
            <person name="Li Y."/>
            <person name="Wang G."/>
        </authorList>
    </citation>
    <scope>NUCLEOTIDE SEQUENCE [LARGE SCALE GENOMIC DNA]</scope>
    <source>
        <strain evidence="5 6">69B4</strain>
    </source>
</reference>
<protein>
    <submittedName>
        <fullName evidence="5">Oxidoreductase</fullName>
    </submittedName>
</protein>
<organism evidence="5 6">
    <name type="scientific">Cellulomonas bogoriensis 69B4 = DSM 16987</name>
    <dbReference type="NCBI Taxonomy" id="1386082"/>
    <lineage>
        <taxon>Bacteria</taxon>
        <taxon>Bacillati</taxon>
        <taxon>Actinomycetota</taxon>
        <taxon>Actinomycetes</taxon>
        <taxon>Micrococcales</taxon>
        <taxon>Cellulomonadaceae</taxon>
        <taxon>Cellulomonas</taxon>
    </lineage>
</organism>
<accession>A0A0A0BW32</accession>
<dbReference type="Gene3D" id="1.10.1040.10">
    <property type="entry name" value="N-(1-d-carboxylethyl)-l-norvaline Dehydrogenase, domain 2"/>
    <property type="match status" value="1"/>
</dbReference>
<proteinExistence type="predicted"/>
<dbReference type="EMBL" id="AXCZ01000099">
    <property type="protein sequence ID" value="KGM12170.1"/>
    <property type="molecule type" value="Genomic_DNA"/>
</dbReference>
<dbReference type="InterPro" id="IPR013328">
    <property type="entry name" value="6PGD_dom2"/>
</dbReference>
<dbReference type="Pfam" id="PF08125">
    <property type="entry name" value="Mannitol_dh_C"/>
    <property type="match status" value="1"/>
</dbReference>
<evidence type="ECO:0000259" key="4">
    <source>
        <dbReference type="Pfam" id="PF08125"/>
    </source>
</evidence>
<dbReference type="SUPFAM" id="SSF48179">
    <property type="entry name" value="6-phosphogluconate dehydrogenase C-terminal domain-like"/>
    <property type="match status" value="1"/>
</dbReference>
<evidence type="ECO:0000256" key="1">
    <source>
        <dbReference type="ARBA" id="ARBA00023002"/>
    </source>
</evidence>
<sequence length="435" mass="46696">MHLGLGNFFRAHQAWYTHHAPDAQEWGIAAFTGRSPDLALAMAAQDGLFTLDTRGPDGDAFEVVTSVVEPRAAQDHEAWITRVADPAVAVLTSTVTEAGYVRGADGRPDTARDDVQADLATLREEPTARVRTAPARILAGLMARRHADAGPLTVVPCDNLPDNGAAVRTVVHAMAELVDPTMVGWLEQNVAWVTTMVDRITPEPTDADVDLVRRGTGVEDRAPVVTEPFSEWVLSGSMIAGSPDWAAAGAIVTDDVAPFEARKLGLLNGAHSLLAYAGSVRGHRTVRDAITDDVCRGWVEHWWDEASAHLTLPHEDVAEYRRALLDRFANPAIRHLLAQIAMDGSQKLPVRVLPTLRRERAAGRVPVGAARVLAAWVRHLRGDGAPVRDPRGEELSGLAGGSLDEAVARVLGAMDAALADDVELRGVVVALAREL</sequence>
<dbReference type="InterPro" id="IPR000669">
    <property type="entry name" value="Mannitol_DH"/>
</dbReference>
<dbReference type="Gene3D" id="3.40.50.720">
    <property type="entry name" value="NAD(P)-binding Rossmann-like Domain"/>
    <property type="match status" value="1"/>
</dbReference>
<comment type="catalytic activity">
    <reaction evidence="2">
        <text>D-mannitol 1-phosphate + NAD(+) = beta-D-fructose 6-phosphate + NADH + H(+)</text>
        <dbReference type="Rhea" id="RHEA:19661"/>
        <dbReference type="ChEBI" id="CHEBI:15378"/>
        <dbReference type="ChEBI" id="CHEBI:57540"/>
        <dbReference type="ChEBI" id="CHEBI:57634"/>
        <dbReference type="ChEBI" id="CHEBI:57945"/>
        <dbReference type="ChEBI" id="CHEBI:61381"/>
        <dbReference type="EC" id="1.1.1.17"/>
    </reaction>
</comment>
<dbReference type="AlphaFoldDB" id="A0A0A0BW32"/>
<dbReference type="Pfam" id="PF01232">
    <property type="entry name" value="Mannitol_dh"/>
    <property type="match status" value="1"/>
</dbReference>
<gene>
    <name evidence="5" type="ORF">N869_02105</name>
</gene>
<evidence type="ECO:0000259" key="3">
    <source>
        <dbReference type="Pfam" id="PF01232"/>
    </source>
</evidence>
<keyword evidence="1" id="KW-0560">Oxidoreductase</keyword>
<dbReference type="InterPro" id="IPR008927">
    <property type="entry name" value="6-PGluconate_DH-like_C_sf"/>
</dbReference>
<evidence type="ECO:0000256" key="2">
    <source>
        <dbReference type="ARBA" id="ARBA00048615"/>
    </source>
</evidence>
<name>A0A0A0BW32_9CELL</name>
<comment type="caution">
    <text evidence="5">The sequence shown here is derived from an EMBL/GenBank/DDBJ whole genome shotgun (WGS) entry which is preliminary data.</text>
</comment>
<dbReference type="GO" id="GO:0008926">
    <property type="term" value="F:mannitol-1-phosphate 5-dehydrogenase activity"/>
    <property type="evidence" value="ECO:0007669"/>
    <property type="project" value="UniProtKB-EC"/>
</dbReference>
<evidence type="ECO:0000313" key="5">
    <source>
        <dbReference type="EMBL" id="KGM12170.1"/>
    </source>
</evidence>
<feature type="domain" description="Mannitol dehydrogenase C-terminal" evidence="4">
    <location>
        <begin position="255"/>
        <end position="413"/>
    </location>
</feature>
<feature type="domain" description="Mannitol dehydrogenase N-terminal" evidence="3">
    <location>
        <begin position="1"/>
        <end position="245"/>
    </location>
</feature>
<dbReference type="InterPro" id="IPR013118">
    <property type="entry name" value="Mannitol_DH_C"/>
</dbReference>
<dbReference type="PANTHER" id="PTHR43362">
    <property type="entry name" value="MANNITOL DEHYDROGENASE DSF1-RELATED"/>
    <property type="match status" value="1"/>
</dbReference>
<keyword evidence="6" id="KW-1185">Reference proteome</keyword>
<dbReference type="PRINTS" id="PR00084">
    <property type="entry name" value="MTLDHDRGNASE"/>
</dbReference>